<dbReference type="GO" id="GO:1902600">
    <property type="term" value="P:proton transmembrane transport"/>
    <property type="evidence" value="ECO:0007669"/>
    <property type="project" value="InterPro"/>
</dbReference>
<evidence type="ECO:0000256" key="2">
    <source>
        <dbReference type="ARBA" id="ARBA00022448"/>
    </source>
</evidence>
<dbReference type="GO" id="GO:0016020">
    <property type="term" value="C:membrane"/>
    <property type="evidence" value="ECO:0007669"/>
    <property type="project" value="UniProtKB-SubCell"/>
</dbReference>
<evidence type="ECO:0000256" key="6">
    <source>
        <dbReference type="ARBA" id="ARBA00023053"/>
    </source>
</evidence>
<keyword evidence="9" id="KW-0739">Sodium transport</keyword>
<dbReference type="Proteomes" id="UP000726737">
    <property type="component" value="Unassembled WGS sequence"/>
</dbReference>
<evidence type="ECO:0000256" key="5">
    <source>
        <dbReference type="ARBA" id="ARBA00022989"/>
    </source>
</evidence>
<feature type="transmembrane region" description="Helical" evidence="10">
    <location>
        <begin position="161"/>
        <end position="180"/>
    </location>
</feature>
<evidence type="ECO:0000256" key="7">
    <source>
        <dbReference type="ARBA" id="ARBA00023065"/>
    </source>
</evidence>
<dbReference type="PANTHER" id="PTHR43562">
    <property type="entry name" value="NAPA-TYPE SODIUM/HYDROGEN ANTIPORTER"/>
    <property type="match status" value="1"/>
</dbReference>
<dbReference type="InterPro" id="IPR006153">
    <property type="entry name" value="Cation/H_exchanger_TM"/>
</dbReference>
<keyword evidence="4 10" id="KW-0812">Transmembrane</keyword>
<dbReference type="PANTHER" id="PTHR43562:SF3">
    <property type="entry name" value="SODIUM ION_PROTON EXCHANGER (EUROFUNG)"/>
    <property type="match status" value="1"/>
</dbReference>
<evidence type="ECO:0000256" key="8">
    <source>
        <dbReference type="ARBA" id="ARBA00023136"/>
    </source>
</evidence>
<feature type="transmembrane region" description="Helical" evidence="10">
    <location>
        <begin position="20"/>
        <end position="41"/>
    </location>
</feature>
<evidence type="ECO:0000256" key="4">
    <source>
        <dbReference type="ARBA" id="ARBA00022692"/>
    </source>
</evidence>
<sequence length="284" mass="30439">MGGTGLENGSRPAVGVMTAVQPILASVGVILVGSAGSVFMLKCMARMESKEAKEMQCSRERGADGVINNEDNTDEEIEEFNIRIEANTRTTRTRAMLPYGTFGPTIKLAVMIIVSLGYSILAEYVGSSRLLGAFVAGVFFSHSAPMRMLYEEQIAHKIQPVMSAIFFATIGFAIPLTKILDPVLFGWGAVYAVIATLSKLATVVVSPTSTSEEYIDRQKARWLVSTAMVARGELGLLMIQQALLQGLIGQAVMVVTTWSIVLCTLVGIGSLSFAMKAVVARGAF</sequence>
<comment type="subcellular location">
    <subcellularLocation>
        <location evidence="1">Membrane</location>
        <topology evidence="1">Multi-pass membrane protein</topology>
    </subcellularLocation>
</comment>
<feature type="transmembrane region" description="Helical" evidence="10">
    <location>
        <begin position="97"/>
        <end position="118"/>
    </location>
</feature>
<dbReference type="GO" id="GO:0006814">
    <property type="term" value="P:sodium ion transport"/>
    <property type="evidence" value="ECO:0007669"/>
    <property type="project" value="UniProtKB-KW"/>
</dbReference>
<evidence type="ECO:0000313" key="12">
    <source>
        <dbReference type="EMBL" id="KAG0244948.1"/>
    </source>
</evidence>
<dbReference type="GO" id="GO:0015297">
    <property type="term" value="F:antiporter activity"/>
    <property type="evidence" value="ECO:0007669"/>
    <property type="project" value="UniProtKB-KW"/>
</dbReference>
<feature type="transmembrane region" description="Helical" evidence="10">
    <location>
        <begin position="186"/>
        <end position="208"/>
    </location>
</feature>
<keyword evidence="3" id="KW-0050">Antiport</keyword>
<comment type="caution">
    <text evidence="12">The sequence shown here is derived from an EMBL/GenBank/DDBJ whole genome shotgun (WGS) entry which is preliminary data.</text>
</comment>
<dbReference type="InterPro" id="IPR038770">
    <property type="entry name" value="Na+/solute_symporter_sf"/>
</dbReference>
<organism evidence="12 13">
    <name type="scientific">Mortierella polycephala</name>
    <dbReference type="NCBI Taxonomy" id="41804"/>
    <lineage>
        <taxon>Eukaryota</taxon>
        <taxon>Fungi</taxon>
        <taxon>Fungi incertae sedis</taxon>
        <taxon>Mucoromycota</taxon>
        <taxon>Mortierellomycotina</taxon>
        <taxon>Mortierellomycetes</taxon>
        <taxon>Mortierellales</taxon>
        <taxon>Mortierellaceae</taxon>
        <taxon>Mortierella</taxon>
    </lineage>
</organism>
<dbReference type="OrthoDB" id="1288932at2759"/>
<keyword evidence="2" id="KW-0813">Transport</keyword>
<dbReference type="Gene3D" id="1.20.1530.20">
    <property type="match status" value="1"/>
</dbReference>
<evidence type="ECO:0000256" key="9">
    <source>
        <dbReference type="ARBA" id="ARBA00023201"/>
    </source>
</evidence>
<keyword evidence="7" id="KW-0406">Ion transport</keyword>
<evidence type="ECO:0000313" key="13">
    <source>
        <dbReference type="Proteomes" id="UP000726737"/>
    </source>
</evidence>
<keyword evidence="13" id="KW-1185">Reference proteome</keyword>
<protein>
    <submittedName>
        <fullName evidence="12">Hsp70 ATPase ssc1</fullName>
    </submittedName>
</protein>
<evidence type="ECO:0000256" key="3">
    <source>
        <dbReference type="ARBA" id="ARBA00022449"/>
    </source>
</evidence>
<dbReference type="EMBL" id="JAAAJA010001967">
    <property type="protein sequence ID" value="KAG0244948.1"/>
    <property type="molecule type" value="Genomic_DNA"/>
</dbReference>
<reference evidence="12" key="1">
    <citation type="journal article" date="2020" name="Fungal Divers.">
        <title>Resolving the Mortierellaceae phylogeny through synthesis of multi-gene phylogenetics and phylogenomics.</title>
        <authorList>
            <person name="Vandepol N."/>
            <person name="Liber J."/>
            <person name="Desiro A."/>
            <person name="Na H."/>
            <person name="Kennedy M."/>
            <person name="Barry K."/>
            <person name="Grigoriev I.V."/>
            <person name="Miller A.N."/>
            <person name="O'Donnell K."/>
            <person name="Stajich J.E."/>
            <person name="Bonito G."/>
        </authorList>
    </citation>
    <scope>NUCLEOTIDE SEQUENCE</scope>
    <source>
        <strain evidence="12">KOD948</strain>
    </source>
</reference>
<feature type="domain" description="Cation/H+ exchanger transmembrane" evidence="11">
    <location>
        <begin position="106"/>
        <end position="269"/>
    </location>
</feature>
<keyword evidence="8 10" id="KW-0472">Membrane</keyword>
<keyword evidence="6" id="KW-0915">Sodium</keyword>
<feature type="transmembrane region" description="Helical" evidence="10">
    <location>
        <begin position="251"/>
        <end position="274"/>
    </location>
</feature>
<evidence type="ECO:0000256" key="10">
    <source>
        <dbReference type="SAM" id="Phobius"/>
    </source>
</evidence>
<accession>A0A9P6PI93</accession>
<evidence type="ECO:0000259" key="11">
    <source>
        <dbReference type="Pfam" id="PF00999"/>
    </source>
</evidence>
<proteinExistence type="predicted"/>
<gene>
    <name evidence="12" type="primary">SSC1</name>
    <name evidence="12" type="ORF">BG011_002842</name>
</gene>
<name>A0A9P6PI93_9FUNG</name>
<dbReference type="Pfam" id="PF00999">
    <property type="entry name" value="Na_H_Exchanger"/>
    <property type="match status" value="1"/>
</dbReference>
<dbReference type="AlphaFoldDB" id="A0A9P6PI93"/>
<evidence type="ECO:0000256" key="1">
    <source>
        <dbReference type="ARBA" id="ARBA00004141"/>
    </source>
</evidence>
<keyword evidence="5 10" id="KW-1133">Transmembrane helix</keyword>